<keyword evidence="3" id="KW-0539">Nucleus</keyword>
<dbReference type="GO" id="GO:0000398">
    <property type="term" value="P:mRNA splicing, via spliceosome"/>
    <property type="evidence" value="ECO:0007669"/>
    <property type="project" value="TreeGrafter"/>
</dbReference>
<dbReference type="Proteomes" id="UP000076761">
    <property type="component" value="Unassembled WGS sequence"/>
</dbReference>
<dbReference type="SMART" id="SM00361">
    <property type="entry name" value="RRM_1"/>
    <property type="match status" value="1"/>
</dbReference>
<dbReference type="GO" id="GO:0003729">
    <property type="term" value="F:mRNA binding"/>
    <property type="evidence" value="ECO:0007669"/>
    <property type="project" value="TreeGrafter"/>
</dbReference>
<dbReference type="InterPro" id="IPR039157">
    <property type="entry name" value="RBM18_RRM"/>
</dbReference>
<dbReference type="InterPro" id="IPR003954">
    <property type="entry name" value="RRM_euk-type"/>
</dbReference>
<dbReference type="AlphaFoldDB" id="A0A165N9G3"/>
<dbReference type="InterPro" id="IPR035979">
    <property type="entry name" value="RBD_domain_sf"/>
</dbReference>
<dbReference type="InterPro" id="IPR000504">
    <property type="entry name" value="RRM_dom"/>
</dbReference>
<evidence type="ECO:0000256" key="3">
    <source>
        <dbReference type="ARBA" id="ARBA00023242"/>
    </source>
</evidence>
<reference evidence="7 8" key="1">
    <citation type="journal article" date="2016" name="Mol. Biol. Evol.">
        <title>Comparative Genomics of Early-Diverging Mushroom-Forming Fungi Provides Insights into the Origins of Lignocellulose Decay Capabilities.</title>
        <authorList>
            <person name="Nagy L.G."/>
            <person name="Riley R."/>
            <person name="Tritt A."/>
            <person name="Adam C."/>
            <person name="Daum C."/>
            <person name="Floudas D."/>
            <person name="Sun H."/>
            <person name="Yadav J.S."/>
            <person name="Pangilinan J."/>
            <person name="Larsson K.H."/>
            <person name="Matsuura K."/>
            <person name="Barry K."/>
            <person name="Labutti K."/>
            <person name="Kuo R."/>
            <person name="Ohm R.A."/>
            <person name="Bhattacharya S.S."/>
            <person name="Shirouzu T."/>
            <person name="Yoshinaga Y."/>
            <person name="Martin F.M."/>
            <person name="Grigoriev I.V."/>
            <person name="Hibbett D.S."/>
        </authorList>
    </citation>
    <scope>NUCLEOTIDE SEQUENCE [LARGE SCALE GENOMIC DNA]</scope>
    <source>
        <strain evidence="7 8">HHB14362 ss-1</strain>
    </source>
</reference>
<protein>
    <recommendedName>
        <fullName evidence="2">Probable RNA-binding protein 18</fullName>
    </recommendedName>
    <alternativeName>
        <fullName evidence="4">RNA-binding motif protein 18</fullName>
    </alternativeName>
</protein>
<evidence type="ECO:0000313" key="7">
    <source>
        <dbReference type="EMBL" id="KZT19343.1"/>
    </source>
</evidence>
<gene>
    <name evidence="7" type="ORF">NEOLEDRAFT_1030695</name>
</gene>
<organism evidence="7 8">
    <name type="scientific">Neolentinus lepideus HHB14362 ss-1</name>
    <dbReference type="NCBI Taxonomy" id="1314782"/>
    <lineage>
        <taxon>Eukaryota</taxon>
        <taxon>Fungi</taxon>
        <taxon>Dikarya</taxon>
        <taxon>Basidiomycota</taxon>
        <taxon>Agaricomycotina</taxon>
        <taxon>Agaricomycetes</taxon>
        <taxon>Gloeophyllales</taxon>
        <taxon>Gloeophyllaceae</taxon>
        <taxon>Neolentinus</taxon>
    </lineage>
</organism>
<evidence type="ECO:0000313" key="8">
    <source>
        <dbReference type="Proteomes" id="UP000076761"/>
    </source>
</evidence>
<dbReference type="InParanoid" id="A0A165N9G3"/>
<dbReference type="Pfam" id="PF00076">
    <property type="entry name" value="RRM_1"/>
    <property type="match status" value="1"/>
</dbReference>
<dbReference type="GO" id="GO:0071011">
    <property type="term" value="C:precatalytic spliceosome"/>
    <property type="evidence" value="ECO:0007669"/>
    <property type="project" value="TreeGrafter"/>
</dbReference>
<dbReference type="InterPro" id="IPR012677">
    <property type="entry name" value="Nucleotide-bd_a/b_plait_sf"/>
</dbReference>
<dbReference type="InterPro" id="IPR051183">
    <property type="entry name" value="U1_U11-U12_snRNP_70-35kDa"/>
</dbReference>
<evidence type="ECO:0000256" key="4">
    <source>
        <dbReference type="ARBA" id="ARBA00030780"/>
    </source>
</evidence>
<dbReference type="PANTHER" id="PTHR13952:SF6">
    <property type="entry name" value="U11_U12 SMALL NUCLEAR RIBONUCLEOPROTEIN 35 KDA PROTEIN"/>
    <property type="match status" value="1"/>
</dbReference>
<feature type="non-terminal residue" evidence="7">
    <location>
        <position position="138"/>
    </location>
</feature>
<evidence type="ECO:0000256" key="1">
    <source>
        <dbReference type="ARBA" id="ARBA00004123"/>
    </source>
</evidence>
<dbReference type="OrthoDB" id="6730379at2759"/>
<dbReference type="SUPFAM" id="SSF54928">
    <property type="entry name" value="RNA-binding domain, RBD"/>
    <property type="match status" value="1"/>
</dbReference>
<accession>A0A165N9G3</accession>
<dbReference type="PROSITE" id="PS50102">
    <property type="entry name" value="RRM"/>
    <property type="match status" value="1"/>
</dbReference>
<dbReference type="EMBL" id="KV425643">
    <property type="protein sequence ID" value="KZT19343.1"/>
    <property type="molecule type" value="Genomic_DNA"/>
</dbReference>
<comment type="subcellular location">
    <subcellularLocation>
        <location evidence="1">Nucleus</location>
    </subcellularLocation>
</comment>
<keyword evidence="5" id="KW-0694">RNA-binding</keyword>
<sequence length="138" mass="15314">KDRLYVGNLHPTVDEHTLIKVFSKFGKISKLDYLFHKTGLLKGKPRGYVFIEYANAEDAAKAIASAHDKVLRGRKLLVTYATQAPLNDVGGSGQKYRKGALEANRPTTLSLLKAGVTTSRNDTNDKIARLEAKLRQME</sequence>
<evidence type="ECO:0000256" key="2">
    <source>
        <dbReference type="ARBA" id="ARBA00021141"/>
    </source>
</evidence>
<evidence type="ECO:0000256" key="5">
    <source>
        <dbReference type="PROSITE-ProRule" id="PRU00176"/>
    </source>
</evidence>
<dbReference type="STRING" id="1314782.A0A165N9G3"/>
<feature type="non-terminal residue" evidence="7">
    <location>
        <position position="1"/>
    </location>
</feature>
<dbReference type="GO" id="GO:0017069">
    <property type="term" value="F:snRNA binding"/>
    <property type="evidence" value="ECO:0007669"/>
    <property type="project" value="TreeGrafter"/>
</dbReference>
<dbReference type="PANTHER" id="PTHR13952">
    <property type="entry name" value="U1 SMALL NUCLEAR RIBONUCLEOPROTEIN 70 KD"/>
    <property type="match status" value="1"/>
</dbReference>
<keyword evidence="8" id="KW-1185">Reference proteome</keyword>
<dbReference type="Gene3D" id="3.30.70.330">
    <property type="match status" value="1"/>
</dbReference>
<dbReference type="CDD" id="cd12355">
    <property type="entry name" value="RRM_RBM18"/>
    <property type="match status" value="1"/>
</dbReference>
<dbReference type="SMART" id="SM00360">
    <property type="entry name" value="RRM"/>
    <property type="match status" value="1"/>
</dbReference>
<feature type="domain" description="RRM" evidence="6">
    <location>
        <begin position="2"/>
        <end position="83"/>
    </location>
</feature>
<proteinExistence type="predicted"/>
<evidence type="ECO:0000259" key="6">
    <source>
        <dbReference type="PROSITE" id="PS50102"/>
    </source>
</evidence>
<name>A0A165N9G3_9AGAM</name>